<proteinExistence type="predicted"/>
<accession>A0A2P2P2X3</accession>
<sequence>MIGIKKQEKNSTNNNMLKLANHFLTLGFLRQQLAFKEAIFEEEETLLRKQKQKE</sequence>
<name>A0A2P2P2X3_RHIMU</name>
<dbReference type="AlphaFoldDB" id="A0A2P2P2X3"/>
<dbReference type="EMBL" id="GGEC01068497">
    <property type="protein sequence ID" value="MBX48981.1"/>
    <property type="molecule type" value="Transcribed_RNA"/>
</dbReference>
<protein>
    <submittedName>
        <fullName evidence="1">Uncharacterized protein</fullName>
    </submittedName>
</protein>
<reference evidence="1" key="1">
    <citation type="submission" date="2018-02" db="EMBL/GenBank/DDBJ databases">
        <title>Rhizophora mucronata_Transcriptome.</title>
        <authorList>
            <person name="Meera S.P."/>
            <person name="Sreeshan A."/>
            <person name="Augustine A."/>
        </authorList>
    </citation>
    <scope>NUCLEOTIDE SEQUENCE</scope>
    <source>
        <tissue evidence="1">Leaf</tissue>
    </source>
</reference>
<evidence type="ECO:0000313" key="1">
    <source>
        <dbReference type="EMBL" id="MBX48981.1"/>
    </source>
</evidence>
<organism evidence="1">
    <name type="scientific">Rhizophora mucronata</name>
    <name type="common">Asiatic mangrove</name>
    <dbReference type="NCBI Taxonomy" id="61149"/>
    <lineage>
        <taxon>Eukaryota</taxon>
        <taxon>Viridiplantae</taxon>
        <taxon>Streptophyta</taxon>
        <taxon>Embryophyta</taxon>
        <taxon>Tracheophyta</taxon>
        <taxon>Spermatophyta</taxon>
        <taxon>Magnoliopsida</taxon>
        <taxon>eudicotyledons</taxon>
        <taxon>Gunneridae</taxon>
        <taxon>Pentapetalae</taxon>
        <taxon>rosids</taxon>
        <taxon>fabids</taxon>
        <taxon>Malpighiales</taxon>
        <taxon>Rhizophoraceae</taxon>
        <taxon>Rhizophora</taxon>
    </lineage>
</organism>